<gene>
    <name evidence="1" type="ORF">DI626_11280</name>
</gene>
<proteinExistence type="predicted"/>
<name>A0A2W5BAY7_9BACT</name>
<comment type="caution">
    <text evidence="1">The sequence shown here is derived from an EMBL/GenBank/DDBJ whole genome shotgun (WGS) entry which is preliminary data.</text>
</comment>
<dbReference type="EMBL" id="QFNK01000331">
    <property type="protein sequence ID" value="PZO80305.1"/>
    <property type="molecule type" value="Genomic_DNA"/>
</dbReference>
<accession>A0A2W5BAY7</accession>
<evidence type="ECO:0000313" key="2">
    <source>
        <dbReference type="Proteomes" id="UP000249557"/>
    </source>
</evidence>
<dbReference type="Proteomes" id="UP000249557">
    <property type="component" value="Unassembled WGS sequence"/>
</dbReference>
<sequence length="428" mass="43994">GGYLPSSIGASMIDPWQTEYGYCAWDHGDKTTTDNVVACGGSTARRLKGAPKSTQIAIAVISAGKDKTFQTTCNAFVDANADGTPDTPLLNKPAGSDDIVLGYTYAEAGKIGGSLWNIKTGEPGTAEIGNRDIEIKGSDGTTAARIGYDAGLGVSGVGDFGAVKSDQVFSKSGGAPVNLNGIVRAQNVTGLAAPVGGAPTAPPSANCILPSGTIVTSGNSITMYTATTSTNCASISQSRTCTNGTLGGSATYQYEACGVPGTYSISTMGITNSTLQSQLIGILGNNNEWTQCDSSSGENYDGCTSYASTILVAQGDGGNTWGIYHNINATNFLNSASWYTSSGFLFTSAPGRIGIYTQSGTTTTSVGPLETYRGRAVGAYYHSSHCWTSTGYWGVGWNLCNGAGGDGSNNWHTPSGVTFKIYGRTTAK</sequence>
<evidence type="ECO:0000313" key="1">
    <source>
        <dbReference type="EMBL" id="PZO80305.1"/>
    </source>
</evidence>
<organism evidence="1 2">
    <name type="scientific">Micavibrio aeruginosavorus</name>
    <dbReference type="NCBI Taxonomy" id="349221"/>
    <lineage>
        <taxon>Bacteria</taxon>
        <taxon>Pseudomonadati</taxon>
        <taxon>Bdellovibrionota</taxon>
        <taxon>Bdellovibrionia</taxon>
        <taxon>Bdellovibrionales</taxon>
        <taxon>Pseudobdellovibrionaceae</taxon>
        <taxon>Micavibrio</taxon>
    </lineage>
</organism>
<reference evidence="1 2" key="1">
    <citation type="submission" date="2017-08" db="EMBL/GenBank/DDBJ databases">
        <title>Infants hospitalized years apart are colonized by the same room-sourced microbial strains.</title>
        <authorList>
            <person name="Brooks B."/>
            <person name="Olm M.R."/>
            <person name="Firek B.A."/>
            <person name="Baker R."/>
            <person name="Thomas B.C."/>
            <person name="Morowitz M.J."/>
            <person name="Banfield J.F."/>
        </authorList>
    </citation>
    <scope>NUCLEOTIDE SEQUENCE [LARGE SCALE GENOMIC DNA]</scope>
    <source>
        <strain evidence="1">S2_018_000_R2_104</strain>
    </source>
</reference>
<feature type="non-terminal residue" evidence="1">
    <location>
        <position position="1"/>
    </location>
</feature>
<protein>
    <submittedName>
        <fullName evidence="1">Uncharacterized protein</fullName>
    </submittedName>
</protein>
<dbReference type="AlphaFoldDB" id="A0A2W5BAY7"/>